<dbReference type="PIR" id="A88987">
    <property type="entry name" value="A88987"/>
</dbReference>
<dbReference type="PaxDb" id="6239-C50H11.4"/>
<dbReference type="CTD" id="183694"/>
<dbReference type="STRING" id="6239.C50H11.4.1"/>
<accession>O16478</accession>
<evidence type="ECO:0000313" key="3">
    <source>
        <dbReference type="Proteomes" id="UP000001940"/>
    </source>
</evidence>
<dbReference type="Proteomes" id="UP000001940">
    <property type="component" value="Chromosome V"/>
</dbReference>
<evidence type="ECO:0000313" key="2">
    <source>
        <dbReference type="EMBL" id="CCD67802.1"/>
    </source>
</evidence>
<dbReference type="HOGENOM" id="CLU_053041_0_0_1"/>
<keyword evidence="3" id="KW-1185">Reference proteome</keyword>
<feature type="transmembrane region" description="Helical" evidence="1">
    <location>
        <begin position="200"/>
        <end position="219"/>
    </location>
</feature>
<protein>
    <submittedName>
        <fullName evidence="2">Serpentine Receptor, class T</fullName>
    </submittedName>
</protein>
<proteinExistence type="predicted"/>
<dbReference type="OrthoDB" id="5833401at2759"/>
<dbReference type="RefSeq" id="NP_503842.1">
    <property type="nucleotide sequence ID" value="NM_071441.2"/>
</dbReference>
<feature type="transmembrane region" description="Helical" evidence="1">
    <location>
        <begin position="240"/>
        <end position="265"/>
    </location>
</feature>
<dbReference type="PhylomeDB" id="O16478"/>
<feature type="transmembrane region" description="Helical" evidence="1">
    <location>
        <begin position="150"/>
        <end position="173"/>
    </location>
</feature>
<keyword evidence="2" id="KW-0675">Receptor</keyword>
<sequence>MSLNMSLYYVFTHSFSLPPEYDCPENVNVSATTRPFLGAYFLLTGIVLEILYFLCFLAILKLNLRVPVYQLMLFLSIVDMLQLSCNSIATGLFHIIGISFCKFPFPIFIYGAVAQASWMSGSVCSIFLAVERCVEINPKFPLEFIFRKRVFRFVLVAMIMLSFWSLVCVKPVLFSLQYSCWFFDPMTGKDPAFFVSTPDTISNIILIVCTSTLYLYLSYNLLFKFGYSTSIWLYKTKRQIIFQAVILCAFHAVVAGIYEFMMFFYASPSLIIISQILWGWSSGCMCIAYLSFNRTIRNSVVKMIIPKAIRIRYGLHVGFEEHLAQTEAAHTLGTGIVNAAGSAIKMGNFINFD</sequence>
<keyword evidence="1" id="KW-1133">Transmembrane helix</keyword>
<feature type="transmembrane region" description="Helical" evidence="1">
    <location>
        <begin position="72"/>
        <end position="95"/>
    </location>
</feature>
<reference evidence="2 3" key="1">
    <citation type="journal article" date="1998" name="Science">
        <title>Genome sequence of the nematode C. elegans: a platform for investigating biology.</title>
        <authorList>
            <consortium name="The C. elegans sequencing consortium"/>
            <person name="Sulson J.E."/>
            <person name="Waterston R."/>
        </authorList>
    </citation>
    <scope>NUCLEOTIDE SEQUENCE [LARGE SCALE GENOMIC DNA]</scope>
    <source>
        <strain evidence="2 3">Bristol N2</strain>
    </source>
</reference>
<keyword evidence="1" id="KW-0472">Membrane</keyword>
<dbReference type="WormBase" id="C50H11.4">
    <property type="protein sequence ID" value="CE08920"/>
    <property type="gene ID" value="WBGene00016852"/>
    <property type="gene designation" value="srt-7"/>
</dbReference>
<organism evidence="2 3">
    <name type="scientific">Caenorhabditis elegans</name>
    <dbReference type="NCBI Taxonomy" id="6239"/>
    <lineage>
        <taxon>Eukaryota</taxon>
        <taxon>Metazoa</taxon>
        <taxon>Ecdysozoa</taxon>
        <taxon>Nematoda</taxon>
        <taxon>Chromadorea</taxon>
        <taxon>Rhabditida</taxon>
        <taxon>Rhabditina</taxon>
        <taxon>Rhabditomorpha</taxon>
        <taxon>Rhabditoidea</taxon>
        <taxon>Rhabditidae</taxon>
        <taxon>Peloderinae</taxon>
        <taxon>Caenorhabditis</taxon>
    </lineage>
</organism>
<feature type="transmembrane region" description="Helical" evidence="1">
    <location>
        <begin position="271"/>
        <end position="292"/>
    </location>
</feature>
<dbReference type="SUPFAM" id="SSF81321">
    <property type="entry name" value="Family A G protein-coupled receptor-like"/>
    <property type="match status" value="1"/>
</dbReference>
<dbReference type="GeneID" id="183694"/>
<dbReference type="eggNOG" id="ENOG502SX34">
    <property type="taxonomic scope" value="Eukaryota"/>
</dbReference>
<dbReference type="OMA" id="CAFHAVV"/>
<evidence type="ECO:0000256" key="1">
    <source>
        <dbReference type="SAM" id="Phobius"/>
    </source>
</evidence>
<evidence type="ECO:0000313" key="4">
    <source>
        <dbReference type="WormBase" id="C50H11.4"/>
    </source>
</evidence>
<dbReference type="AlphaFoldDB" id="O16478"/>
<dbReference type="Pfam" id="PF10321">
    <property type="entry name" value="7TM_GPCR_Srt"/>
    <property type="match status" value="1"/>
</dbReference>
<dbReference type="InParanoid" id="O16478"/>
<dbReference type="PANTHER" id="PTHR23021">
    <property type="entry name" value="SERPENTINE RECEPTOR, CLASS T"/>
    <property type="match status" value="1"/>
</dbReference>
<feature type="transmembrane region" description="Helical" evidence="1">
    <location>
        <begin position="37"/>
        <end position="60"/>
    </location>
</feature>
<keyword evidence="1" id="KW-0812">Transmembrane</keyword>
<dbReference type="KEGG" id="cel:CELE_C50H11.4"/>
<dbReference type="EMBL" id="BX284605">
    <property type="protein sequence ID" value="CCD67802.1"/>
    <property type="molecule type" value="Genomic_DNA"/>
</dbReference>
<dbReference type="AGR" id="WB:WBGene00016852"/>
<feature type="transmembrane region" description="Helical" evidence="1">
    <location>
        <begin position="107"/>
        <end position="130"/>
    </location>
</feature>
<dbReference type="UCSC" id="C50H11.4">
    <property type="organism name" value="c. elegans"/>
</dbReference>
<dbReference type="InterPro" id="IPR019425">
    <property type="entry name" value="7TM_GPCR_serpentine_rcpt_Srt"/>
</dbReference>
<gene>
    <name evidence="2 4" type="primary">srt-7</name>
    <name evidence="4" type="ORF">C50H11.4</name>
    <name evidence="2" type="ORF">CELE_C50H11.4</name>
</gene>
<name>O16478_CAEEL</name>
<dbReference type="PANTHER" id="PTHR23021:SF23">
    <property type="entry name" value="G_PROTEIN_RECEP_F1_2 DOMAIN-CONTAINING PROTEIN-RELATED"/>
    <property type="match status" value="1"/>
</dbReference>
<dbReference type="SMR" id="O16478"/>